<reference evidence="1 2" key="1">
    <citation type="journal article" date="2016" name="Nat. Commun.">
        <title>Thousands of microbial genomes shed light on interconnected biogeochemical processes in an aquifer system.</title>
        <authorList>
            <person name="Anantharaman K."/>
            <person name="Brown C.T."/>
            <person name="Hug L.A."/>
            <person name="Sharon I."/>
            <person name="Castelle C.J."/>
            <person name="Probst A.J."/>
            <person name="Thomas B.C."/>
            <person name="Singh A."/>
            <person name="Wilkins M.J."/>
            <person name="Karaoz U."/>
            <person name="Brodie E.L."/>
            <person name="Williams K.H."/>
            <person name="Hubbard S.S."/>
            <person name="Banfield J.F."/>
        </authorList>
    </citation>
    <scope>NUCLEOTIDE SEQUENCE [LARGE SCALE GENOMIC DNA]</scope>
</reference>
<proteinExistence type="predicted"/>
<comment type="caution">
    <text evidence="1">The sequence shown here is derived from an EMBL/GenBank/DDBJ whole genome shotgun (WGS) entry which is preliminary data.</text>
</comment>
<protein>
    <submittedName>
        <fullName evidence="1">Uncharacterized protein</fullName>
    </submittedName>
</protein>
<organism evidence="1 2">
    <name type="scientific">Candidatus Roizmanbacteria bacterium RIFCSPHIGHO2_01_FULL_39_24</name>
    <dbReference type="NCBI Taxonomy" id="1802032"/>
    <lineage>
        <taxon>Bacteria</taxon>
        <taxon>Candidatus Roizmaniibacteriota</taxon>
    </lineage>
</organism>
<dbReference type="EMBL" id="MFZH01000045">
    <property type="protein sequence ID" value="OGK17459.1"/>
    <property type="molecule type" value="Genomic_DNA"/>
</dbReference>
<gene>
    <name evidence="1" type="ORF">A2799_03700</name>
</gene>
<name>A0A1F7GEY8_9BACT</name>
<accession>A0A1F7GEY8</accession>
<evidence type="ECO:0000313" key="1">
    <source>
        <dbReference type="EMBL" id="OGK17459.1"/>
    </source>
</evidence>
<dbReference type="Proteomes" id="UP000176850">
    <property type="component" value="Unassembled WGS sequence"/>
</dbReference>
<dbReference type="AlphaFoldDB" id="A0A1F7GEY8"/>
<evidence type="ECO:0000313" key="2">
    <source>
        <dbReference type="Proteomes" id="UP000176850"/>
    </source>
</evidence>
<sequence length="68" mass="7757">MAERPRFDPLAKDSDGNLLFPKYKDLPDEAKPYFSSSRDGFILRDANSNDVDARRRVVEAKPARFAVL</sequence>